<evidence type="ECO:0000313" key="3">
    <source>
        <dbReference type="Proteomes" id="UP000094622"/>
    </source>
</evidence>
<dbReference type="AlphaFoldDB" id="A0A1E3H0Z6"/>
<feature type="region of interest" description="Disordered" evidence="1">
    <location>
        <begin position="25"/>
        <end position="181"/>
    </location>
</feature>
<accession>A0A1E3H0Z6</accession>
<keyword evidence="3" id="KW-1185">Reference proteome</keyword>
<organism evidence="2 3">
    <name type="scientific">Methylobrevis pamukkalensis</name>
    <dbReference type="NCBI Taxonomy" id="1439726"/>
    <lineage>
        <taxon>Bacteria</taxon>
        <taxon>Pseudomonadati</taxon>
        <taxon>Pseudomonadota</taxon>
        <taxon>Alphaproteobacteria</taxon>
        <taxon>Hyphomicrobiales</taxon>
        <taxon>Pleomorphomonadaceae</taxon>
        <taxon>Methylobrevis</taxon>
    </lineage>
</organism>
<feature type="compositionally biased region" description="Basic and acidic residues" evidence="1">
    <location>
        <begin position="163"/>
        <end position="181"/>
    </location>
</feature>
<name>A0A1E3H0Z6_9HYPH</name>
<comment type="caution">
    <text evidence="2">The sequence shown here is derived from an EMBL/GenBank/DDBJ whole genome shotgun (WGS) entry which is preliminary data.</text>
</comment>
<evidence type="ECO:0000313" key="2">
    <source>
        <dbReference type="EMBL" id="ODN69964.1"/>
    </source>
</evidence>
<proteinExistence type="predicted"/>
<reference evidence="2 3" key="1">
    <citation type="submission" date="2016-07" db="EMBL/GenBank/DDBJ databases">
        <title>Draft Genome Sequence of Methylobrevis pamukkalensis PK2.</title>
        <authorList>
            <person name="Vasilenko O.V."/>
            <person name="Doronina N.V."/>
            <person name="Shmareva M.N."/>
            <person name="Tarlachkov S.V."/>
            <person name="Mustakhimov I."/>
            <person name="Trotsenko Y.A."/>
        </authorList>
    </citation>
    <scope>NUCLEOTIDE SEQUENCE [LARGE SCALE GENOMIC DNA]</scope>
    <source>
        <strain evidence="2 3">PK2</strain>
    </source>
</reference>
<dbReference type="EMBL" id="MCRJ01000067">
    <property type="protein sequence ID" value="ODN69964.1"/>
    <property type="molecule type" value="Genomic_DNA"/>
</dbReference>
<dbReference type="Proteomes" id="UP000094622">
    <property type="component" value="Unassembled WGS sequence"/>
</dbReference>
<gene>
    <name evidence="2" type="ORF">A6302_02737</name>
</gene>
<evidence type="ECO:0000256" key="1">
    <source>
        <dbReference type="SAM" id="MobiDB-lite"/>
    </source>
</evidence>
<feature type="compositionally biased region" description="Basic and acidic residues" evidence="1">
    <location>
        <begin position="92"/>
        <end position="109"/>
    </location>
</feature>
<protein>
    <submittedName>
        <fullName evidence="2">Uncharacterized protein</fullName>
    </submittedName>
</protein>
<sequence length="181" mass="18247">MAGERGAGGHGLEAAGAAAGARFAPGRKIGRTGNDHVADLGGQTPVAAQQPAVGNHAAADAGADGDEHHGPRAAAGTEAPFAERGGIGVVVDMDRKPEARAQERGERHVPPAGQHRQGQRDPGLGIGGARHGNPRAGEGMGREGGNQRLDLADHGVRPPLRIGRQDGEGDHLAGRGDDRGA</sequence>